<reference evidence="1" key="2">
    <citation type="submission" date="2005-04" db="EMBL/GenBank/DDBJ databases">
        <authorList>
            <person name="Buell C.R."/>
            <person name="Wing R.A."/>
            <person name="McCombie W.A."/>
            <person name="Ouyang S."/>
        </authorList>
    </citation>
    <scope>NUCLEOTIDE SEQUENCE</scope>
</reference>
<protein>
    <submittedName>
        <fullName evidence="1">Uncharacterized protein</fullName>
    </submittedName>
</protein>
<name>Q2QZR4_ORYSJ</name>
<reference evidence="1" key="1">
    <citation type="journal article" date="2005" name="BMC Biol.">
        <title>The sequence of rice chromosomes 11 and 12, rich in disease resistance genes and recent gene duplications.</title>
        <authorList>
            <consortium name="The rice chromosomes 11 and 12 sequencing consortia"/>
        </authorList>
    </citation>
    <scope>NUCLEOTIDE SEQUENCE [LARGE SCALE GENOMIC DNA]</scope>
</reference>
<reference evidence="1" key="3">
    <citation type="submission" date="2006-01" db="EMBL/GenBank/DDBJ databases">
        <authorList>
            <person name="Buell R."/>
        </authorList>
    </citation>
    <scope>NUCLEOTIDE SEQUENCE</scope>
</reference>
<proteinExistence type="predicted"/>
<accession>Q2QZR4</accession>
<gene>
    <name evidence="1" type="ordered locus">LOC_Os11g45110</name>
</gene>
<evidence type="ECO:0000313" key="1">
    <source>
        <dbReference type="EMBL" id="ABA95330.1"/>
    </source>
</evidence>
<dbReference type="EMBL" id="DP000010">
    <property type="protein sequence ID" value="ABA95330.1"/>
    <property type="molecule type" value="Genomic_DNA"/>
</dbReference>
<sequence length="50" mass="5132">MAEEARVGRLTGVGHGAGLPTCISAQQAVAGGRVAHRPTHEIYKKGFMGG</sequence>
<organism evidence="1">
    <name type="scientific">Oryza sativa subsp. japonica</name>
    <name type="common">Rice</name>
    <dbReference type="NCBI Taxonomy" id="39947"/>
    <lineage>
        <taxon>Eukaryota</taxon>
        <taxon>Viridiplantae</taxon>
        <taxon>Streptophyta</taxon>
        <taxon>Embryophyta</taxon>
        <taxon>Tracheophyta</taxon>
        <taxon>Spermatophyta</taxon>
        <taxon>Magnoliopsida</taxon>
        <taxon>Liliopsida</taxon>
        <taxon>Poales</taxon>
        <taxon>Poaceae</taxon>
        <taxon>BOP clade</taxon>
        <taxon>Oryzoideae</taxon>
        <taxon>Oryzeae</taxon>
        <taxon>Oryzinae</taxon>
        <taxon>Oryza</taxon>
        <taxon>Oryza sativa</taxon>
    </lineage>
</organism>
<dbReference type="AlphaFoldDB" id="Q2QZR4"/>